<dbReference type="AlphaFoldDB" id="A0A077LWJ8"/>
<dbReference type="InterPro" id="IPR011009">
    <property type="entry name" value="Kinase-like_dom_sf"/>
</dbReference>
<comment type="similarity">
    <text evidence="1">Belongs to the pseudomonas-type ThrB family.</text>
</comment>
<evidence type="ECO:0000313" key="4">
    <source>
        <dbReference type="Proteomes" id="UP000035721"/>
    </source>
</evidence>
<dbReference type="OrthoDB" id="4691774at2"/>
<dbReference type="GO" id="GO:0019202">
    <property type="term" value="F:amino acid kinase activity"/>
    <property type="evidence" value="ECO:0007669"/>
    <property type="project" value="TreeGrafter"/>
</dbReference>
<dbReference type="PANTHER" id="PTHR21064:SF6">
    <property type="entry name" value="AMINOGLYCOSIDE PHOSPHOTRANSFERASE DOMAIN-CONTAINING PROTEIN"/>
    <property type="match status" value="1"/>
</dbReference>
<dbReference type="InterPro" id="IPR050249">
    <property type="entry name" value="Pseudomonas-type_ThrB"/>
</dbReference>
<accession>A0A077LWJ8</accession>
<keyword evidence="4" id="KW-1185">Reference proteome</keyword>
<keyword evidence="3" id="KW-0808">Transferase</keyword>
<evidence type="ECO:0000256" key="1">
    <source>
        <dbReference type="ARBA" id="ARBA00038240"/>
    </source>
</evidence>
<feature type="domain" description="Aminoglycoside phosphotransferase" evidence="2">
    <location>
        <begin position="69"/>
        <end position="258"/>
    </location>
</feature>
<comment type="caution">
    <text evidence="3">The sequence shown here is derived from an EMBL/GenBank/DDBJ whole genome shotgun (WGS) entry which is preliminary data.</text>
</comment>
<reference evidence="3 4" key="1">
    <citation type="journal article" date="2013" name="ISME J.">
        <title>A metabolic model for members of the genus Tetrasphaera involved in enhanced biological phosphorus removal.</title>
        <authorList>
            <person name="Kristiansen R."/>
            <person name="Nguyen H.T.T."/>
            <person name="Saunders A.M."/>
            <person name="Nielsen J.L."/>
            <person name="Wimmer R."/>
            <person name="Le V.Q."/>
            <person name="McIlroy S.J."/>
            <person name="Petrovski S."/>
            <person name="Seviour R.J."/>
            <person name="Calteau A."/>
            <person name="Nielsen K.L."/>
            <person name="Nielsen P.H."/>
        </authorList>
    </citation>
    <scope>NUCLEOTIDE SEQUENCE [LARGE SCALE GENOMIC DNA]</scope>
    <source>
        <strain evidence="3 4">T1-X7</strain>
    </source>
</reference>
<dbReference type="Gene3D" id="3.90.1200.10">
    <property type="match status" value="1"/>
</dbReference>
<organism evidence="3 4">
    <name type="scientific">Nostocoides japonicum T1-X7</name>
    <dbReference type="NCBI Taxonomy" id="1194083"/>
    <lineage>
        <taxon>Bacteria</taxon>
        <taxon>Bacillati</taxon>
        <taxon>Actinomycetota</taxon>
        <taxon>Actinomycetes</taxon>
        <taxon>Micrococcales</taxon>
        <taxon>Intrasporangiaceae</taxon>
        <taxon>Nostocoides</taxon>
    </lineage>
</organism>
<dbReference type="Proteomes" id="UP000035721">
    <property type="component" value="Unassembled WGS sequence"/>
</dbReference>
<evidence type="ECO:0000259" key="2">
    <source>
        <dbReference type="Pfam" id="PF01636"/>
    </source>
</evidence>
<dbReference type="RefSeq" id="WP_048550201.1">
    <property type="nucleotide sequence ID" value="NZ_HF570958.1"/>
</dbReference>
<dbReference type="EMBL" id="CAJB01000079">
    <property type="protein sequence ID" value="CCH77167.1"/>
    <property type="molecule type" value="Genomic_DNA"/>
</dbReference>
<gene>
    <name evidence="3" type="ORF">BN12_170018</name>
</gene>
<evidence type="ECO:0000313" key="3">
    <source>
        <dbReference type="EMBL" id="CCH77167.1"/>
    </source>
</evidence>
<proteinExistence type="inferred from homology"/>
<dbReference type="STRING" id="1194083.BN12_170018"/>
<sequence length="329" mass="35864">MADSPMPMLDMLWEADDPGVVLEERFGFEDAPSAGRWVTTTVSQHWGVRVDGCERITMSSHNALAWMSTPAGRLLAKWSVAPARFPRLSRIAHLTHWLDGHGLPVSAPLPASDGRLQVESYGISISLQHVVEGDLLDVEDLAQVRAAGVTLARLHDTLAGYPSDHAVLSEEHREPLATRIANWLDTVGEHVPSPGRDALRTLVTDAPRDSLPVQLLHGDFRSSNIVCTGATVAAVLDFEEARIDCCIDELARSAVMLGTRFRDWGPVSSQVRSVFCSGYESARRLTPVEASWLDVLVLWYTLALMPPGDDPTGWGSSALSLLPGLAHRL</sequence>
<dbReference type="Pfam" id="PF01636">
    <property type="entry name" value="APH"/>
    <property type="match status" value="1"/>
</dbReference>
<dbReference type="PANTHER" id="PTHR21064">
    <property type="entry name" value="AMINOGLYCOSIDE PHOSPHOTRANSFERASE DOMAIN-CONTAINING PROTEIN-RELATED"/>
    <property type="match status" value="1"/>
</dbReference>
<dbReference type="InterPro" id="IPR002575">
    <property type="entry name" value="Aminoglycoside_PTrfase"/>
</dbReference>
<dbReference type="SUPFAM" id="SSF56112">
    <property type="entry name" value="Protein kinase-like (PK-like)"/>
    <property type="match status" value="1"/>
</dbReference>
<name>A0A077LWJ8_9MICO</name>
<protein>
    <submittedName>
        <fullName evidence="3">Aminoglycoside phosphotransferase</fullName>
    </submittedName>
</protein>